<gene>
    <name evidence="3" type="ORF">TWF102_000148</name>
</gene>
<proteinExistence type="predicted"/>
<dbReference type="EMBL" id="WIQW01000001">
    <property type="protein sequence ID" value="KAF3113489.1"/>
    <property type="molecule type" value="Genomic_DNA"/>
</dbReference>
<dbReference type="Pfam" id="PF12770">
    <property type="entry name" value="CHAT"/>
    <property type="match status" value="1"/>
</dbReference>
<dbReference type="Proteomes" id="UP000475325">
    <property type="component" value="Unassembled WGS sequence"/>
</dbReference>
<reference evidence="3 4" key="1">
    <citation type="submission" date="2019-06" db="EMBL/GenBank/DDBJ databases">
        <authorList>
            <person name="Palmer J.M."/>
        </authorList>
    </citation>
    <scope>NUCLEOTIDE SEQUENCE [LARGE SCALE GENOMIC DNA]</scope>
    <source>
        <strain evidence="3 4">TWF102</strain>
    </source>
</reference>
<accession>A0A7C8NME3</accession>
<sequence length="874" mass="98438">MRSGRELEDIQSEGEEPQKDVMRQFMEIVKNFIKVLLPHIDPKPGHEGPSGKPESLNDHAGTYDSDIEAEALVSPNCLALPSSDVLLCAGDTNILQNFIEHPKTLDSQLEYFHEIDLGGLIFVSAFVDMELQGLYEVVLHLEAVPKSETGNPEARLLGYIYYFIFLQTGVVEDLDKAIDMNRIAITGADAKAPNYFPCWKNIVVMLLKKYSCTDSPSDLMAAKSALEAILQDRDVEFAVLEEQRTLFMCQLEVIFDVVNRCMQNFKESNNADLQLAISASEQFFSTYHSKRIKDPEFSYSFGWKVIQYYLLPIETLYHQTNDIKDLQAAIDIYQSCDQYIPRCQVEAALLSSSRVVTRITAAIHASYLFTIGSELDEAVRFAELSAKLFPLMPSRQLDQREQIHVRKLSWVASCSASFTLFGGGGEYNAIRVLELGRGAITGLRLEMRSDLTELKLHHPDMAAQFEKFREILDSPLSISTDSTFADDDQTSSVDENRLQELRHCTNIELNKLIDQIRLLPNFAANSGPIIIINVSWFSSEAILIETTSIRSIDLPKLNKSDLDKKIRGFQAALSTNGTSETLGILMWLWNVAAGPILDSLGFVAPPSEGNDWPHVWVISSYCSSIKSLLYSRQNDWQPSPEPGLVKSLLIAVDDTPGHSSLNTRLDQPCRDDVLNSIRECSIFHFAGHGQFDPDDPSQSSLFVKDWAKRPLTAEDLTKLNFKRNSSTPWLAYLPACSTSNNSAEQLYDESLHLVTSFQLAGFRHVVGTLWEVSDEYCVDAAKAIYETILEREIGNDLGVALGVHKASRILRDRAYLRDRQRHAAFEEEEEEVRGKEKGRAQEDLRRVRHLSYREPDKTEINSPLIWAAYVHVGA</sequence>
<dbReference type="InterPro" id="IPR024983">
    <property type="entry name" value="CHAT_dom"/>
</dbReference>
<evidence type="ECO:0000313" key="4">
    <source>
        <dbReference type="Proteomes" id="UP000475325"/>
    </source>
</evidence>
<protein>
    <recommendedName>
        <fullName evidence="2">CHAT domain-containing protein</fullName>
    </recommendedName>
</protein>
<evidence type="ECO:0000313" key="3">
    <source>
        <dbReference type="EMBL" id="KAF3113489.1"/>
    </source>
</evidence>
<comment type="caution">
    <text evidence="3">The sequence shown here is derived from an EMBL/GenBank/DDBJ whole genome shotgun (WGS) entry which is preliminary data.</text>
</comment>
<evidence type="ECO:0000259" key="2">
    <source>
        <dbReference type="Pfam" id="PF12770"/>
    </source>
</evidence>
<dbReference type="AlphaFoldDB" id="A0A7C8NME3"/>
<name>A0A7C8NME3_ORBOL</name>
<feature type="domain" description="CHAT" evidence="2">
    <location>
        <begin position="636"/>
        <end position="874"/>
    </location>
</feature>
<organism evidence="3 4">
    <name type="scientific">Orbilia oligospora</name>
    <name type="common">Nematode-trapping fungus</name>
    <name type="synonym">Arthrobotrys oligospora</name>
    <dbReference type="NCBI Taxonomy" id="2813651"/>
    <lineage>
        <taxon>Eukaryota</taxon>
        <taxon>Fungi</taxon>
        <taxon>Dikarya</taxon>
        <taxon>Ascomycota</taxon>
        <taxon>Pezizomycotina</taxon>
        <taxon>Orbiliomycetes</taxon>
        <taxon>Orbiliales</taxon>
        <taxon>Orbiliaceae</taxon>
        <taxon>Orbilia</taxon>
    </lineage>
</organism>
<feature type="region of interest" description="Disordered" evidence="1">
    <location>
        <begin position="1"/>
        <end position="20"/>
    </location>
</feature>
<evidence type="ECO:0000256" key="1">
    <source>
        <dbReference type="SAM" id="MobiDB-lite"/>
    </source>
</evidence>